<protein>
    <recommendedName>
        <fullName evidence="5">DUF3017 domain-containing protein</fullName>
    </recommendedName>
</protein>
<evidence type="ECO:0000313" key="3">
    <source>
        <dbReference type="EMBL" id="SEC55801.1"/>
    </source>
</evidence>
<name>A0A1H4TI40_9ACTN</name>
<dbReference type="EMBL" id="FNRT01000002">
    <property type="protein sequence ID" value="SEC55801.1"/>
    <property type="molecule type" value="Genomic_DNA"/>
</dbReference>
<sequence length="115" mass="12437">MTEPDHVEHLEGEPDPPVEEEGRRYPSTIGGAFYLLVLAVVTVGLVLVFFDEWRTGIRVMGGSLIFAALVRLVLRTRDAGMLAVRHKVLDAFVLILLGGALILLAGSIPDQPGGF</sequence>
<keyword evidence="2" id="KW-0812">Transmembrane</keyword>
<dbReference type="Pfam" id="PF11222">
    <property type="entry name" value="DUF3017"/>
    <property type="match status" value="1"/>
</dbReference>
<accession>A0A1H4TI40</accession>
<feature type="transmembrane region" description="Helical" evidence="2">
    <location>
        <begin position="56"/>
        <end position="76"/>
    </location>
</feature>
<dbReference type="AlphaFoldDB" id="A0A1H4TI40"/>
<proteinExistence type="predicted"/>
<dbReference type="STRING" id="402596.SAMN04489844_2521"/>
<evidence type="ECO:0000256" key="1">
    <source>
        <dbReference type="SAM" id="MobiDB-lite"/>
    </source>
</evidence>
<organism evidence="3 4">
    <name type="scientific">Nocardioides exalbidus</name>
    <dbReference type="NCBI Taxonomy" id="402596"/>
    <lineage>
        <taxon>Bacteria</taxon>
        <taxon>Bacillati</taxon>
        <taxon>Actinomycetota</taxon>
        <taxon>Actinomycetes</taxon>
        <taxon>Propionibacteriales</taxon>
        <taxon>Nocardioidaceae</taxon>
        <taxon>Nocardioides</taxon>
    </lineage>
</organism>
<feature type="region of interest" description="Disordered" evidence="1">
    <location>
        <begin position="1"/>
        <end position="24"/>
    </location>
</feature>
<dbReference type="Proteomes" id="UP000198742">
    <property type="component" value="Unassembled WGS sequence"/>
</dbReference>
<keyword evidence="4" id="KW-1185">Reference proteome</keyword>
<dbReference type="InterPro" id="IPR021385">
    <property type="entry name" value="DUF3017"/>
</dbReference>
<evidence type="ECO:0000313" key="4">
    <source>
        <dbReference type="Proteomes" id="UP000198742"/>
    </source>
</evidence>
<gene>
    <name evidence="3" type="ORF">SAMN04489844_2521</name>
</gene>
<feature type="compositionally biased region" description="Basic and acidic residues" evidence="1">
    <location>
        <begin position="1"/>
        <end position="12"/>
    </location>
</feature>
<keyword evidence="2" id="KW-1133">Transmembrane helix</keyword>
<evidence type="ECO:0000256" key="2">
    <source>
        <dbReference type="SAM" id="Phobius"/>
    </source>
</evidence>
<evidence type="ECO:0008006" key="5">
    <source>
        <dbReference type="Google" id="ProtNLM"/>
    </source>
</evidence>
<reference evidence="4" key="1">
    <citation type="submission" date="2016-10" db="EMBL/GenBank/DDBJ databases">
        <authorList>
            <person name="Varghese N."/>
            <person name="Submissions S."/>
        </authorList>
    </citation>
    <scope>NUCLEOTIDE SEQUENCE [LARGE SCALE GENOMIC DNA]</scope>
    <source>
        <strain evidence="4">DSM 22017</strain>
    </source>
</reference>
<feature type="transmembrane region" description="Helical" evidence="2">
    <location>
        <begin position="32"/>
        <end position="50"/>
    </location>
</feature>
<dbReference type="RefSeq" id="WP_090969418.1">
    <property type="nucleotide sequence ID" value="NZ_FNRT01000002.1"/>
</dbReference>
<dbReference type="OrthoDB" id="3790201at2"/>
<feature type="transmembrane region" description="Helical" evidence="2">
    <location>
        <begin position="88"/>
        <end position="108"/>
    </location>
</feature>
<keyword evidence="2" id="KW-0472">Membrane</keyword>